<dbReference type="Pfam" id="PF20150">
    <property type="entry name" value="2EXR"/>
    <property type="match status" value="1"/>
</dbReference>
<sequence length="284" mass="32108">MSDLQTFHKFRELPPEIRRQIWAYALNTSAPRAYYVDVDIPSNAQPREVRLQHVSPGHLPRNVSAVSNIHCRATYLEAVSQEARIEVAHAWKMFKPEVPFTLTADSNGCNPSTIHGETSGPSGESVIVVDAANDLFIVEDWRLYSAVLNFLKADVNTSVDLPGDLYSGLESIKQISIPYKAVMFNRNCRRIIMHALAVFPNLRTLFIHLVPADLFAMNKGPACLGDVGHSVDHYSAPPWYFAAEERQDGMPFLTHTRDRIYYELCPKRVLTDAKNYRVCWGGFK</sequence>
<keyword evidence="3" id="KW-1185">Reference proteome</keyword>
<protein>
    <recommendedName>
        <fullName evidence="1">2EXR domain-containing protein</fullName>
    </recommendedName>
</protein>
<reference evidence="2" key="1">
    <citation type="submission" date="2018-03" db="EMBL/GenBank/DDBJ databases">
        <authorList>
            <person name="Guldener U."/>
        </authorList>
    </citation>
    <scope>NUCLEOTIDE SEQUENCE</scope>
</reference>
<evidence type="ECO:0000313" key="3">
    <source>
        <dbReference type="Proteomes" id="UP001187734"/>
    </source>
</evidence>
<dbReference type="InterPro" id="IPR045518">
    <property type="entry name" value="2EXR"/>
</dbReference>
<evidence type="ECO:0000259" key="1">
    <source>
        <dbReference type="Pfam" id="PF20150"/>
    </source>
</evidence>
<feature type="domain" description="2EXR" evidence="1">
    <location>
        <begin position="7"/>
        <end position="92"/>
    </location>
</feature>
<organism evidence="2 3">
    <name type="scientific">Fusarium torulosum</name>
    <dbReference type="NCBI Taxonomy" id="33205"/>
    <lineage>
        <taxon>Eukaryota</taxon>
        <taxon>Fungi</taxon>
        <taxon>Dikarya</taxon>
        <taxon>Ascomycota</taxon>
        <taxon>Pezizomycotina</taxon>
        <taxon>Sordariomycetes</taxon>
        <taxon>Hypocreomycetidae</taxon>
        <taxon>Hypocreales</taxon>
        <taxon>Nectriaceae</taxon>
        <taxon>Fusarium</taxon>
    </lineage>
</organism>
<gene>
    <name evidence="2" type="ORF">FTOL_01578</name>
</gene>
<accession>A0AAE8SDH6</accession>
<evidence type="ECO:0000313" key="2">
    <source>
        <dbReference type="EMBL" id="SPJ71850.1"/>
    </source>
</evidence>
<comment type="caution">
    <text evidence="2">The sequence shown here is derived from an EMBL/GenBank/DDBJ whole genome shotgun (WGS) entry which is preliminary data.</text>
</comment>
<dbReference type="EMBL" id="ONZP01000049">
    <property type="protein sequence ID" value="SPJ71850.1"/>
    <property type="molecule type" value="Genomic_DNA"/>
</dbReference>
<name>A0AAE8SDH6_9HYPO</name>
<dbReference type="Proteomes" id="UP001187734">
    <property type="component" value="Unassembled WGS sequence"/>
</dbReference>
<dbReference type="AlphaFoldDB" id="A0AAE8SDH6"/>
<proteinExistence type="predicted"/>